<dbReference type="Proteomes" id="UP000254235">
    <property type="component" value="Unassembled WGS sequence"/>
</dbReference>
<evidence type="ECO:0000313" key="1">
    <source>
        <dbReference type="EMBL" id="SUC37469.1"/>
    </source>
</evidence>
<sequence length="125" mass="14220">MGQFSWITQDTKHRIVNDEPFTVYMVDDKGKRYKETCYEGYGVFGGKDYYELLAEMNGYGSDREKGIELAFEGAPCGDNPNVKHPSITENGEYYGGIAPEADPEQGFPAYVYDDDLEDISEEWED</sequence>
<name>A0A379G8V4_9BACT</name>
<accession>A0A379G8V4</accession>
<proteinExistence type="predicted"/>
<dbReference type="OrthoDB" id="5862412at2"/>
<dbReference type="RefSeq" id="WP_147278677.1">
    <property type="nucleotide sequence ID" value="NZ_UGTP01000002.1"/>
</dbReference>
<dbReference type="GeneID" id="78571603"/>
<organism evidence="1 2">
    <name type="scientific">Prevotella pallens</name>
    <dbReference type="NCBI Taxonomy" id="60133"/>
    <lineage>
        <taxon>Bacteria</taxon>
        <taxon>Pseudomonadati</taxon>
        <taxon>Bacteroidota</taxon>
        <taxon>Bacteroidia</taxon>
        <taxon>Bacteroidales</taxon>
        <taxon>Prevotellaceae</taxon>
        <taxon>Prevotella</taxon>
    </lineage>
</organism>
<dbReference type="AlphaFoldDB" id="A0A379G8V4"/>
<evidence type="ECO:0000313" key="2">
    <source>
        <dbReference type="Proteomes" id="UP000254235"/>
    </source>
</evidence>
<gene>
    <name evidence="1" type="ORF">NCTC13043_01958</name>
</gene>
<protein>
    <submittedName>
        <fullName evidence="1">Uncharacterized protein</fullName>
    </submittedName>
</protein>
<dbReference type="EMBL" id="UGTP01000002">
    <property type="protein sequence ID" value="SUC37469.1"/>
    <property type="molecule type" value="Genomic_DNA"/>
</dbReference>
<reference evidence="1 2" key="1">
    <citation type="submission" date="2018-06" db="EMBL/GenBank/DDBJ databases">
        <authorList>
            <consortium name="Pathogen Informatics"/>
            <person name="Doyle S."/>
        </authorList>
    </citation>
    <scope>NUCLEOTIDE SEQUENCE [LARGE SCALE GENOMIC DNA]</scope>
    <source>
        <strain evidence="1 2">NCTC13043</strain>
    </source>
</reference>